<dbReference type="Proteomes" id="UP000321533">
    <property type="component" value="Chromosome"/>
</dbReference>
<feature type="transmembrane region" description="Helical" evidence="1">
    <location>
        <begin position="6"/>
        <end position="23"/>
    </location>
</feature>
<dbReference type="OrthoDB" id="1425374at2"/>
<name>A0A5B8VAN3_9BACT</name>
<dbReference type="EMBL" id="CP042435">
    <property type="protein sequence ID" value="QEC68023.1"/>
    <property type="molecule type" value="Genomic_DNA"/>
</dbReference>
<reference evidence="2 3" key="1">
    <citation type="journal article" date="2016" name="Int. J. Syst. Evol. Microbiol.">
        <title>Panacibacter ginsenosidivorans gen. nov., sp. nov., with ginsenoside converting activity isolated from soil of a ginseng field.</title>
        <authorList>
            <person name="Siddiqi M.Z."/>
            <person name="Muhammad Shafi S."/>
            <person name="Choi K.D."/>
            <person name="Im W.T."/>
        </authorList>
    </citation>
    <scope>NUCLEOTIDE SEQUENCE [LARGE SCALE GENOMIC DNA]</scope>
    <source>
        <strain evidence="2 3">Gsoil1550</strain>
    </source>
</reference>
<gene>
    <name evidence="2" type="ORF">FRZ67_12180</name>
</gene>
<dbReference type="RefSeq" id="WP_147189830.1">
    <property type="nucleotide sequence ID" value="NZ_CP042435.1"/>
</dbReference>
<dbReference type="KEGG" id="pgin:FRZ67_12180"/>
<dbReference type="AlphaFoldDB" id="A0A5B8VAN3"/>
<evidence type="ECO:0008006" key="4">
    <source>
        <dbReference type="Google" id="ProtNLM"/>
    </source>
</evidence>
<evidence type="ECO:0000256" key="1">
    <source>
        <dbReference type="SAM" id="Phobius"/>
    </source>
</evidence>
<feature type="transmembrane region" description="Helical" evidence="1">
    <location>
        <begin position="132"/>
        <end position="152"/>
    </location>
</feature>
<keyword evidence="1" id="KW-0812">Transmembrane</keyword>
<organism evidence="2 3">
    <name type="scientific">Panacibacter ginsenosidivorans</name>
    <dbReference type="NCBI Taxonomy" id="1813871"/>
    <lineage>
        <taxon>Bacteria</taxon>
        <taxon>Pseudomonadati</taxon>
        <taxon>Bacteroidota</taxon>
        <taxon>Chitinophagia</taxon>
        <taxon>Chitinophagales</taxon>
        <taxon>Chitinophagaceae</taxon>
        <taxon>Panacibacter</taxon>
    </lineage>
</organism>
<feature type="transmembrane region" description="Helical" evidence="1">
    <location>
        <begin position="301"/>
        <end position="319"/>
    </location>
</feature>
<feature type="transmembrane region" description="Helical" evidence="1">
    <location>
        <begin position="164"/>
        <end position="188"/>
    </location>
</feature>
<sequence>MRKIDFIIALVITVFIYSFINKLDYEIVSITFVFLVLLLFSTIVGFLNYGNDARVYENFFMQSFFLLLPFYPLFIKGKRDVILITKLFIFASALLAISYTLLWLLMLTGVIPFLSVYAILTQSDEFMGRGGIAFWYKGFLYLCVGIYFVSLINNKLTKRFLQLIIFIALILTFTRGFIAALFATAIIFNFFFKNIVCSILILVIGVLGFVFLSSAFEQVSFNRDESDQVRYLQIDQVIQSTTPVSFIVGHGLGEGVKVRENHMEINYLEVFHKQGIIGLLFWFFLLGYIVFIYWQIKRTNIANEIYARPFLLATIFVYIESFTNPFLTNSIGMNIVMVSLVCLNILKKRESVPAHVQVPEIG</sequence>
<protein>
    <recommendedName>
        <fullName evidence="4">O-antigen ligase family protein</fullName>
    </recommendedName>
</protein>
<evidence type="ECO:0000313" key="3">
    <source>
        <dbReference type="Proteomes" id="UP000321533"/>
    </source>
</evidence>
<accession>A0A5B8VAN3</accession>
<feature type="transmembrane region" description="Helical" evidence="1">
    <location>
        <begin position="55"/>
        <end position="74"/>
    </location>
</feature>
<keyword evidence="1" id="KW-0472">Membrane</keyword>
<feature type="transmembrane region" description="Helical" evidence="1">
    <location>
        <begin position="30"/>
        <end position="49"/>
    </location>
</feature>
<evidence type="ECO:0000313" key="2">
    <source>
        <dbReference type="EMBL" id="QEC68023.1"/>
    </source>
</evidence>
<feature type="transmembrane region" description="Helical" evidence="1">
    <location>
        <begin position="276"/>
        <end position="294"/>
    </location>
</feature>
<feature type="transmembrane region" description="Helical" evidence="1">
    <location>
        <begin position="195"/>
        <end position="216"/>
    </location>
</feature>
<keyword evidence="1" id="KW-1133">Transmembrane helix</keyword>
<keyword evidence="3" id="KW-1185">Reference proteome</keyword>
<proteinExistence type="predicted"/>